<dbReference type="InterPro" id="IPR050790">
    <property type="entry name" value="ExbB/TolQ_transport"/>
</dbReference>
<comment type="subcellular location">
    <subcellularLocation>
        <location evidence="1">Cell membrane</location>
        <topology evidence="1">Multi-pass membrane protein</topology>
    </subcellularLocation>
    <subcellularLocation>
        <location evidence="6">Membrane</location>
        <topology evidence="6">Multi-pass membrane protein</topology>
    </subcellularLocation>
</comment>
<evidence type="ECO:0000256" key="4">
    <source>
        <dbReference type="ARBA" id="ARBA00022989"/>
    </source>
</evidence>
<sequence>MSRITSISEWLLRQSIIWGGLAYLGFYAVFVRSFPEGSAVQRYFNGYWIENVTVALFCIGTAVLVIKLLGLAIQFGSLERTGLATPSAEGESVENTGELLRQVNSGSASLQDSYLVRRLRNALQYVSKRGTADALEEHLRHLQDIDLGRMHHSYASVRIIASTIPILGFLGTVIGITMAIAQLSGSQMEQSLPQVISGLSVAFDTTALALALSMVLLFSKFLVERVEVNLLSTVDQRAEEQLVGRFKQYGSSHDPHMASILRASEQLLAVVDTACQQQTDLLTNSLQETSKKWSKLADHTAETVSTALANGLSRGLKTHSTGLNESVGRFAEQLEQTLIRHAEILNEGLEQHSAVMNDGMQHHAGVLNTGTLKLTEVMEQGATQYVAALAEAYEVHTETLIASETQLANENRQHLSDVEGALGEAVLVASTRQEELVARSEQLLKDMQAALIEAAGTTVAQQQQLIKQGDVLLQVVEATGQVRKLEEALNSNLRSLAGSHHFEQTVMSLSATLQMLSSRLGQPSPQATEIALSSVDDTEAGEPTSYAA</sequence>
<feature type="domain" description="MotA/TolQ/ExbB proton channel" evidence="8">
    <location>
        <begin position="117"/>
        <end position="228"/>
    </location>
</feature>
<keyword evidence="4 7" id="KW-1133">Transmembrane helix</keyword>
<evidence type="ECO:0000256" key="6">
    <source>
        <dbReference type="RuleBase" id="RU004057"/>
    </source>
</evidence>
<dbReference type="GO" id="GO:0017038">
    <property type="term" value="P:protein import"/>
    <property type="evidence" value="ECO:0007669"/>
    <property type="project" value="TreeGrafter"/>
</dbReference>
<evidence type="ECO:0000256" key="2">
    <source>
        <dbReference type="ARBA" id="ARBA00022475"/>
    </source>
</evidence>
<feature type="transmembrane region" description="Helical" evidence="7">
    <location>
        <begin position="12"/>
        <end position="34"/>
    </location>
</feature>
<feature type="transmembrane region" description="Helical" evidence="7">
    <location>
        <begin position="159"/>
        <end position="183"/>
    </location>
</feature>
<dbReference type="KEGG" id="amob:HG15A2_31960"/>
<evidence type="ECO:0000256" key="5">
    <source>
        <dbReference type="ARBA" id="ARBA00023136"/>
    </source>
</evidence>
<keyword evidence="6" id="KW-0653">Protein transport</keyword>
<accession>A0A517MY96</accession>
<dbReference type="PANTHER" id="PTHR30625:SF11">
    <property type="entry name" value="MOTA_TOLQ_EXBB PROTON CHANNEL DOMAIN-CONTAINING PROTEIN"/>
    <property type="match status" value="1"/>
</dbReference>
<dbReference type="GO" id="GO:0005886">
    <property type="term" value="C:plasma membrane"/>
    <property type="evidence" value="ECO:0007669"/>
    <property type="project" value="UniProtKB-SubCell"/>
</dbReference>
<keyword evidence="3 7" id="KW-0812">Transmembrane</keyword>
<protein>
    <submittedName>
        <fullName evidence="9">MotA/TolQ/ExbB proton channel family protein</fullName>
    </submittedName>
</protein>
<evidence type="ECO:0000313" key="9">
    <source>
        <dbReference type="EMBL" id="QDS99865.1"/>
    </source>
</evidence>
<gene>
    <name evidence="9" type="ORF">HG15A2_31960</name>
</gene>
<dbReference type="PANTHER" id="PTHR30625">
    <property type="entry name" value="PROTEIN TOLQ"/>
    <property type="match status" value="1"/>
</dbReference>
<dbReference type="Proteomes" id="UP000319852">
    <property type="component" value="Chromosome"/>
</dbReference>
<name>A0A517MY96_9BACT</name>
<evidence type="ECO:0000259" key="8">
    <source>
        <dbReference type="Pfam" id="PF01618"/>
    </source>
</evidence>
<evidence type="ECO:0000256" key="1">
    <source>
        <dbReference type="ARBA" id="ARBA00004651"/>
    </source>
</evidence>
<keyword evidence="6" id="KW-0813">Transport</keyword>
<evidence type="ECO:0000313" key="10">
    <source>
        <dbReference type="Proteomes" id="UP000319852"/>
    </source>
</evidence>
<keyword evidence="5 7" id="KW-0472">Membrane</keyword>
<keyword evidence="2" id="KW-1003">Cell membrane</keyword>
<dbReference type="AlphaFoldDB" id="A0A517MY96"/>
<feature type="transmembrane region" description="Helical" evidence="7">
    <location>
        <begin position="54"/>
        <end position="73"/>
    </location>
</feature>
<feature type="transmembrane region" description="Helical" evidence="7">
    <location>
        <begin position="195"/>
        <end position="218"/>
    </location>
</feature>
<comment type="similarity">
    <text evidence="6">Belongs to the exbB/tolQ family.</text>
</comment>
<evidence type="ECO:0000256" key="3">
    <source>
        <dbReference type="ARBA" id="ARBA00022692"/>
    </source>
</evidence>
<dbReference type="EMBL" id="CP036263">
    <property type="protein sequence ID" value="QDS99865.1"/>
    <property type="molecule type" value="Genomic_DNA"/>
</dbReference>
<reference evidence="9 10" key="1">
    <citation type="submission" date="2019-02" db="EMBL/GenBank/DDBJ databases">
        <title>Deep-cultivation of Planctomycetes and their phenomic and genomic characterization uncovers novel biology.</title>
        <authorList>
            <person name="Wiegand S."/>
            <person name="Jogler M."/>
            <person name="Boedeker C."/>
            <person name="Pinto D."/>
            <person name="Vollmers J."/>
            <person name="Rivas-Marin E."/>
            <person name="Kohn T."/>
            <person name="Peeters S.H."/>
            <person name="Heuer A."/>
            <person name="Rast P."/>
            <person name="Oberbeckmann S."/>
            <person name="Bunk B."/>
            <person name="Jeske O."/>
            <person name="Meyerdierks A."/>
            <person name="Storesund J.E."/>
            <person name="Kallscheuer N."/>
            <person name="Luecker S."/>
            <person name="Lage O.M."/>
            <person name="Pohl T."/>
            <person name="Merkel B.J."/>
            <person name="Hornburger P."/>
            <person name="Mueller R.-W."/>
            <person name="Bruemmer F."/>
            <person name="Labrenz M."/>
            <person name="Spormann A.M."/>
            <person name="Op den Camp H."/>
            <person name="Overmann J."/>
            <person name="Amann R."/>
            <person name="Jetten M.S.M."/>
            <person name="Mascher T."/>
            <person name="Medema M.H."/>
            <person name="Devos D.P."/>
            <person name="Kaster A.-K."/>
            <person name="Ovreas L."/>
            <person name="Rohde M."/>
            <person name="Galperin M.Y."/>
            <person name="Jogler C."/>
        </authorList>
    </citation>
    <scope>NUCLEOTIDE SEQUENCE [LARGE SCALE GENOMIC DNA]</scope>
    <source>
        <strain evidence="9 10">HG15A2</strain>
    </source>
</reference>
<dbReference type="Pfam" id="PF01618">
    <property type="entry name" value="MotA_ExbB"/>
    <property type="match status" value="1"/>
</dbReference>
<proteinExistence type="inferred from homology"/>
<organism evidence="9 10">
    <name type="scientific">Adhaeretor mobilis</name>
    <dbReference type="NCBI Taxonomy" id="1930276"/>
    <lineage>
        <taxon>Bacteria</taxon>
        <taxon>Pseudomonadati</taxon>
        <taxon>Planctomycetota</taxon>
        <taxon>Planctomycetia</taxon>
        <taxon>Pirellulales</taxon>
        <taxon>Lacipirellulaceae</taxon>
        <taxon>Adhaeretor</taxon>
    </lineage>
</organism>
<evidence type="ECO:0000256" key="7">
    <source>
        <dbReference type="SAM" id="Phobius"/>
    </source>
</evidence>
<dbReference type="InterPro" id="IPR002898">
    <property type="entry name" value="MotA_ExbB_proton_chnl"/>
</dbReference>
<keyword evidence="10" id="KW-1185">Reference proteome</keyword>